<evidence type="ECO:0000256" key="1">
    <source>
        <dbReference type="SAM" id="MobiDB-lite"/>
    </source>
</evidence>
<proteinExistence type="predicted"/>
<reference evidence="2" key="1">
    <citation type="submission" date="2019-01" db="EMBL/GenBank/DDBJ databases">
        <title>Draft genome sequences of three monokaryotic isolates of the white-rot basidiomycete fungus Dichomitus squalens.</title>
        <authorList>
            <consortium name="DOE Joint Genome Institute"/>
            <person name="Lopez S.C."/>
            <person name="Andreopoulos B."/>
            <person name="Pangilinan J."/>
            <person name="Lipzen A."/>
            <person name="Riley R."/>
            <person name="Ahrendt S."/>
            <person name="Ng V."/>
            <person name="Barry K."/>
            <person name="Daum C."/>
            <person name="Grigoriev I.V."/>
            <person name="Hilden K.S."/>
            <person name="Makela M.R."/>
            <person name="de Vries R.P."/>
        </authorList>
    </citation>
    <scope>NUCLEOTIDE SEQUENCE [LARGE SCALE GENOMIC DNA]</scope>
    <source>
        <strain evidence="2">OM18370.1</strain>
    </source>
</reference>
<dbReference type="AlphaFoldDB" id="A0A4V2K143"/>
<name>A0A4V2K143_9APHY</name>
<dbReference type="Proteomes" id="UP000292957">
    <property type="component" value="Unassembled WGS sequence"/>
</dbReference>
<protein>
    <submittedName>
        <fullName evidence="2">Uncharacterized protein</fullName>
    </submittedName>
</protein>
<dbReference type="EMBL" id="ML143400">
    <property type="protein sequence ID" value="TBU31293.1"/>
    <property type="molecule type" value="Genomic_DNA"/>
</dbReference>
<gene>
    <name evidence="2" type="ORF">BD311DRAFT_753001</name>
</gene>
<sequence length="186" mass="20731">MLRRPAALQYACHALWEDSDAVQTVGRAADWALSIARFRTPAGRLAPSRRSRMPSQPGFQGHVPMDPGPPSGQCNSKSIIHHPRLRTHRSHRYVVRGRSTLRLARRLARGIASIRILFVHPVNAVAKRNRSPDARANKTLSWAVTIPNTPWLRPFSRGGHPETTCPVRPGCSHHSRAMVTRCPEVA</sequence>
<feature type="region of interest" description="Disordered" evidence="1">
    <location>
        <begin position="44"/>
        <end position="87"/>
    </location>
</feature>
<organism evidence="2">
    <name type="scientific">Dichomitus squalens</name>
    <dbReference type="NCBI Taxonomy" id="114155"/>
    <lineage>
        <taxon>Eukaryota</taxon>
        <taxon>Fungi</taxon>
        <taxon>Dikarya</taxon>
        <taxon>Basidiomycota</taxon>
        <taxon>Agaricomycotina</taxon>
        <taxon>Agaricomycetes</taxon>
        <taxon>Polyporales</taxon>
        <taxon>Polyporaceae</taxon>
        <taxon>Dichomitus</taxon>
    </lineage>
</organism>
<accession>A0A4V2K143</accession>
<evidence type="ECO:0000313" key="2">
    <source>
        <dbReference type="EMBL" id="TBU31293.1"/>
    </source>
</evidence>